<dbReference type="Proteomes" id="UP000803844">
    <property type="component" value="Unassembled WGS sequence"/>
</dbReference>
<gene>
    <name evidence="2" type="ORF">M406DRAFT_72836</name>
</gene>
<organism evidence="2 3">
    <name type="scientific">Cryphonectria parasitica (strain ATCC 38755 / EP155)</name>
    <dbReference type="NCBI Taxonomy" id="660469"/>
    <lineage>
        <taxon>Eukaryota</taxon>
        <taxon>Fungi</taxon>
        <taxon>Dikarya</taxon>
        <taxon>Ascomycota</taxon>
        <taxon>Pezizomycotina</taxon>
        <taxon>Sordariomycetes</taxon>
        <taxon>Sordariomycetidae</taxon>
        <taxon>Diaporthales</taxon>
        <taxon>Cryphonectriaceae</taxon>
        <taxon>Cryphonectria-Endothia species complex</taxon>
        <taxon>Cryphonectria</taxon>
    </lineage>
</organism>
<sequence>MSSFSKNSTRSLAYRATTADLAASLASQLGKDPELLHSRSISNNAMAPQEEENASQNNPFQAEDYHGNSSALFESPAAQRETGTLQHEDPEEPANFSNNPAFKEYIRYIKTQADDAKIAAIHANLEIRKISEAVAHLETQQATIAIKQGALDTQVAWL</sequence>
<keyword evidence="3" id="KW-1185">Reference proteome</keyword>
<accession>A0A9P4XXR7</accession>
<dbReference type="EMBL" id="MU032350">
    <property type="protein sequence ID" value="KAF3762856.1"/>
    <property type="molecule type" value="Genomic_DNA"/>
</dbReference>
<reference evidence="2" key="1">
    <citation type="journal article" date="2020" name="Phytopathology">
        <title>Genome sequence of the chestnut blight fungus Cryphonectria parasitica EP155: A fundamental resource for an archetypical invasive plant pathogen.</title>
        <authorList>
            <person name="Crouch J.A."/>
            <person name="Dawe A."/>
            <person name="Aerts A."/>
            <person name="Barry K."/>
            <person name="Churchill A.C.L."/>
            <person name="Grimwood J."/>
            <person name="Hillman B."/>
            <person name="Milgroom M.G."/>
            <person name="Pangilinan J."/>
            <person name="Smith M."/>
            <person name="Salamov A."/>
            <person name="Schmutz J."/>
            <person name="Yadav J."/>
            <person name="Grigoriev I.V."/>
            <person name="Nuss D."/>
        </authorList>
    </citation>
    <scope>NUCLEOTIDE SEQUENCE</scope>
    <source>
        <strain evidence="2">EP155</strain>
    </source>
</reference>
<proteinExistence type="predicted"/>
<dbReference type="GeneID" id="63842710"/>
<protein>
    <submittedName>
        <fullName evidence="2">Uncharacterized protein</fullName>
    </submittedName>
</protein>
<comment type="caution">
    <text evidence="2">The sequence shown here is derived from an EMBL/GenBank/DDBJ whole genome shotgun (WGS) entry which is preliminary data.</text>
</comment>
<name>A0A9P4XXR7_CRYP1</name>
<dbReference type="RefSeq" id="XP_040773835.1">
    <property type="nucleotide sequence ID" value="XM_040925581.1"/>
</dbReference>
<evidence type="ECO:0000313" key="3">
    <source>
        <dbReference type="Proteomes" id="UP000803844"/>
    </source>
</evidence>
<dbReference type="AlphaFoldDB" id="A0A9P4XXR7"/>
<evidence type="ECO:0000313" key="2">
    <source>
        <dbReference type="EMBL" id="KAF3762856.1"/>
    </source>
</evidence>
<feature type="region of interest" description="Disordered" evidence="1">
    <location>
        <begin position="35"/>
        <end position="99"/>
    </location>
</feature>
<evidence type="ECO:0000256" key="1">
    <source>
        <dbReference type="SAM" id="MobiDB-lite"/>
    </source>
</evidence>